<feature type="transmembrane region" description="Helical" evidence="8">
    <location>
        <begin position="135"/>
        <end position="160"/>
    </location>
</feature>
<evidence type="ECO:0000256" key="3">
    <source>
        <dbReference type="ARBA" id="ARBA00022989"/>
    </source>
</evidence>
<feature type="transmembrane region" description="Helical" evidence="8">
    <location>
        <begin position="226"/>
        <end position="248"/>
    </location>
</feature>
<dbReference type="GO" id="GO:0005886">
    <property type="term" value="C:plasma membrane"/>
    <property type="evidence" value="ECO:0007669"/>
    <property type="project" value="TreeGrafter"/>
</dbReference>
<evidence type="ECO:0000259" key="9">
    <source>
        <dbReference type="PROSITE" id="PS50262"/>
    </source>
</evidence>
<accession>A0A814KSD3</accession>
<dbReference type="EMBL" id="CAJNOJ010000079">
    <property type="protein sequence ID" value="CAF1053693.1"/>
    <property type="molecule type" value="Genomic_DNA"/>
</dbReference>
<protein>
    <recommendedName>
        <fullName evidence="9">G-protein coupled receptors family 1 profile domain-containing protein</fullName>
    </recommendedName>
</protein>
<dbReference type="Proteomes" id="UP000663852">
    <property type="component" value="Unassembled WGS sequence"/>
</dbReference>
<evidence type="ECO:0000256" key="6">
    <source>
        <dbReference type="ARBA" id="ARBA00023170"/>
    </source>
</evidence>
<reference evidence="10" key="1">
    <citation type="submission" date="2021-02" db="EMBL/GenBank/DDBJ databases">
        <authorList>
            <person name="Nowell W R."/>
        </authorList>
    </citation>
    <scope>NUCLEOTIDE SEQUENCE</scope>
</reference>
<feature type="domain" description="G-protein coupled receptors family 1 profile" evidence="9">
    <location>
        <begin position="33"/>
        <end position="287"/>
    </location>
</feature>
<dbReference type="SUPFAM" id="SSF81321">
    <property type="entry name" value="Family A G protein-coupled receptor-like"/>
    <property type="match status" value="1"/>
</dbReference>
<comment type="caution">
    <text evidence="10">The sequence shown here is derived from an EMBL/GenBank/DDBJ whole genome shotgun (WGS) entry which is preliminary data.</text>
</comment>
<evidence type="ECO:0000256" key="5">
    <source>
        <dbReference type="ARBA" id="ARBA00023136"/>
    </source>
</evidence>
<dbReference type="GO" id="GO:0004930">
    <property type="term" value="F:G protein-coupled receptor activity"/>
    <property type="evidence" value="ECO:0007669"/>
    <property type="project" value="UniProtKB-KW"/>
</dbReference>
<dbReference type="PROSITE" id="PS50262">
    <property type="entry name" value="G_PROTEIN_RECEP_F1_2"/>
    <property type="match status" value="1"/>
</dbReference>
<feature type="transmembrane region" description="Helical" evidence="8">
    <location>
        <begin position="20"/>
        <end position="40"/>
    </location>
</feature>
<gene>
    <name evidence="10" type="ORF">EDS130_LOCUS17559</name>
    <name evidence="11" type="ORF">XAT740_LOCUS36319</name>
</gene>
<evidence type="ECO:0000256" key="4">
    <source>
        <dbReference type="ARBA" id="ARBA00023040"/>
    </source>
</evidence>
<evidence type="ECO:0000313" key="12">
    <source>
        <dbReference type="Proteomes" id="UP000663828"/>
    </source>
</evidence>
<keyword evidence="3 8" id="KW-1133">Transmembrane helix</keyword>
<evidence type="ECO:0000256" key="2">
    <source>
        <dbReference type="ARBA" id="ARBA00022692"/>
    </source>
</evidence>
<feature type="transmembrane region" description="Helical" evidence="8">
    <location>
        <begin position="52"/>
        <end position="76"/>
    </location>
</feature>
<evidence type="ECO:0000256" key="7">
    <source>
        <dbReference type="ARBA" id="ARBA00023224"/>
    </source>
</evidence>
<feature type="transmembrane region" description="Helical" evidence="8">
    <location>
        <begin position="180"/>
        <end position="205"/>
    </location>
</feature>
<evidence type="ECO:0000313" key="10">
    <source>
        <dbReference type="EMBL" id="CAF1053693.1"/>
    </source>
</evidence>
<dbReference type="AlphaFoldDB" id="A0A814KSD3"/>
<name>A0A814KSD3_ADIRI</name>
<keyword evidence="12" id="KW-1185">Reference proteome</keyword>
<dbReference type="EMBL" id="CAJNOR010003716">
    <property type="protein sequence ID" value="CAF1441026.1"/>
    <property type="molecule type" value="Genomic_DNA"/>
</dbReference>
<keyword evidence="5 8" id="KW-0472">Membrane</keyword>
<proteinExistence type="predicted"/>
<keyword evidence="7" id="KW-0807">Transducer</keyword>
<sequence length="336" mass="39274">MDSSLLTTVAILNNIRLCIFYIYFFAIVFGIIGHIINILVLTQLKLFRDNRWAFYLIIESVVDILYNLVMFTSNLLQIIYAIDPQSTVLVWCRSRLILFQTCTLVSSFTVCYAACDQFFSTSYRLNLRRMFTFKLARYVLLISSCIWLLHSIMFGLFFNINSSLGCVITNPVFLHYSTWFFYPVLYGPLQIAIAALSSLSAFQNVRRIVRQQVPIIRRRLDQQMTAMILVRALFYIICSLPYSIYRMIIINKANPQTDVLQYATRQLLFAIFTCWTGLNFTISFYIFFVTSARYRSQVKHLLVKKYWRRVKHLCSSNRNQVVPNNAPSSNSSMELE</sequence>
<dbReference type="OrthoDB" id="10082062at2759"/>
<comment type="subcellular location">
    <subcellularLocation>
        <location evidence="1">Membrane</location>
        <topology evidence="1">Multi-pass membrane protein</topology>
    </subcellularLocation>
</comment>
<keyword evidence="4" id="KW-0297">G-protein coupled receptor</keyword>
<dbReference type="PANTHER" id="PTHR24243">
    <property type="entry name" value="G-PROTEIN COUPLED RECEPTOR"/>
    <property type="match status" value="1"/>
</dbReference>
<evidence type="ECO:0000256" key="8">
    <source>
        <dbReference type="SAM" id="Phobius"/>
    </source>
</evidence>
<dbReference type="InterPro" id="IPR017452">
    <property type="entry name" value="GPCR_Rhodpsn_7TM"/>
</dbReference>
<evidence type="ECO:0000256" key="1">
    <source>
        <dbReference type="ARBA" id="ARBA00004141"/>
    </source>
</evidence>
<keyword evidence="2 8" id="KW-0812">Transmembrane</keyword>
<dbReference type="Gene3D" id="1.20.1070.10">
    <property type="entry name" value="Rhodopsin 7-helix transmembrane proteins"/>
    <property type="match status" value="1"/>
</dbReference>
<dbReference type="Proteomes" id="UP000663828">
    <property type="component" value="Unassembled WGS sequence"/>
</dbReference>
<evidence type="ECO:0000313" key="11">
    <source>
        <dbReference type="EMBL" id="CAF1441026.1"/>
    </source>
</evidence>
<feature type="transmembrane region" description="Helical" evidence="8">
    <location>
        <begin position="268"/>
        <end position="289"/>
    </location>
</feature>
<evidence type="ECO:0000313" key="13">
    <source>
        <dbReference type="Proteomes" id="UP000663852"/>
    </source>
</evidence>
<keyword evidence="6" id="KW-0675">Receptor</keyword>
<dbReference type="PANTHER" id="PTHR24243:SF230">
    <property type="entry name" value="G-PROTEIN COUPLED RECEPTORS FAMILY 1 PROFILE DOMAIN-CONTAINING PROTEIN"/>
    <property type="match status" value="1"/>
</dbReference>
<organism evidence="10 13">
    <name type="scientific">Adineta ricciae</name>
    <name type="common">Rotifer</name>
    <dbReference type="NCBI Taxonomy" id="249248"/>
    <lineage>
        <taxon>Eukaryota</taxon>
        <taxon>Metazoa</taxon>
        <taxon>Spiralia</taxon>
        <taxon>Gnathifera</taxon>
        <taxon>Rotifera</taxon>
        <taxon>Eurotatoria</taxon>
        <taxon>Bdelloidea</taxon>
        <taxon>Adinetida</taxon>
        <taxon>Adinetidae</taxon>
        <taxon>Adineta</taxon>
    </lineage>
</organism>